<reference evidence="1" key="1">
    <citation type="submission" date="2021-01" db="EMBL/GenBank/DDBJ databases">
        <title>Whole genome shotgun sequence of Actinoplanes siamensis NBRC 109076.</title>
        <authorList>
            <person name="Komaki H."/>
            <person name="Tamura T."/>
        </authorList>
    </citation>
    <scope>NUCLEOTIDE SEQUENCE</scope>
    <source>
        <strain evidence="1">NBRC 109076</strain>
    </source>
</reference>
<accession>A0A919N8T3</accession>
<dbReference type="Proteomes" id="UP000629619">
    <property type="component" value="Unassembled WGS sequence"/>
</dbReference>
<evidence type="ECO:0000313" key="1">
    <source>
        <dbReference type="EMBL" id="GIF06405.1"/>
    </source>
</evidence>
<dbReference type="Gene3D" id="3.40.630.30">
    <property type="match status" value="1"/>
</dbReference>
<comment type="caution">
    <text evidence="1">The sequence shown here is derived from an EMBL/GenBank/DDBJ whole genome shotgun (WGS) entry which is preliminary data.</text>
</comment>
<evidence type="ECO:0000313" key="2">
    <source>
        <dbReference type="Proteomes" id="UP000629619"/>
    </source>
</evidence>
<sequence length="92" mass="9602">MSALRPGWSIRRPTLGDVPAMLEFHAFAAYAAKGRSQAGLGVDMANPTEAARLYRKVGMTPLYRANVYQTTVAAAGVRPPGRPSGSGAGAGR</sequence>
<dbReference type="AlphaFoldDB" id="A0A919N8T3"/>
<dbReference type="EMBL" id="BOMW01000035">
    <property type="protein sequence ID" value="GIF06405.1"/>
    <property type="molecule type" value="Genomic_DNA"/>
</dbReference>
<dbReference type="RefSeq" id="WP_239102784.1">
    <property type="nucleotide sequence ID" value="NZ_BOMW01000035.1"/>
</dbReference>
<keyword evidence="2" id="KW-1185">Reference proteome</keyword>
<evidence type="ECO:0008006" key="3">
    <source>
        <dbReference type="Google" id="ProtNLM"/>
    </source>
</evidence>
<gene>
    <name evidence="1" type="ORF">Asi03nite_39430</name>
</gene>
<protein>
    <recommendedName>
        <fullName evidence="3">N-acetyltransferase domain-containing protein</fullName>
    </recommendedName>
</protein>
<name>A0A919N8T3_9ACTN</name>
<organism evidence="1 2">
    <name type="scientific">Actinoplanes siamensis</name>
    <dbReference type="NCBI Taxonomy" id="1223317"/>
    <lineage>
        <taxon>Bacteria</taxon>
        <taxon>Bacillati</taxon>
        <taxon>Actinomycetota</taxon>
        <taxon>Actinomycetes</taxon>
        <taxon>Micromonosporales</taxon>
        <taxon>Micromonosporaceae</taxon>
        <taxon>Actinoplanes</taxon>
    </lineage>
</organism>
<proteinExistence type="predicted"/>